<dbReference type="GO" id="GO:0005509">
    <property type="term" value="F:calcium ion binding"/>
    <property type="evidence" value="ECO:0007669"/>
    <property type="project" value="InterPro"/>
</dbReference>
<dbReference type="PROSITE" id="PS01180">
    <property type="entry name" value="CUB"/>
    <property type="match status" value="5"/>
</dbReference>
<evidence type="ECO:0000256" key="4">
    <source>
        <dbReference type="ARBA" id="ARBA00022670"/>
    </source>
</evidence>
<keyword evidence="8 12" id="KW-0862">Zinc</keyword>
<evidence type="ECO:0000256" key="15">
    <source>
        <dbReference type="RuleBase" id="RU361183"/>
    </source>
</evidence>
<dbReference type="InterPro" id="IPR001881">
    <property type="entry name" value="EGF-like_Ca-bd_dom"/>
</dbReference>
<keyword evidence="10 14" id="KW-1015">Disulfide bond</keyword>
<comment type="cofactor">
    <cofactor evidence="14 15">
        <name>Zn(2+)</name>
        <dbReference type="ChEBI" id="CHEBI:29105"/>
    </cofactor>
    <text evidence="14 15">Binds 1 zinc ion per subunit.</text>
</comment>
<dbReference type="FunFam" id="2.60.120.290:FF:000005">
    <property type="entry name" value="Procollagen C-endopeptidase enhancer 1"/>
    <property type="match status" value="1"/>
</dbReference>
<evidence type="ECO:0000259" key="17">
    <source>
        <dbReference type="PROSITE" id="PS50026"/>
    </source>
</evidence>
<dbReference type="InterPro" id="IPR015446">
    <property type="entry name" value="BMP_1/tolloid-like"/>
</dbReference>
<feature type="binding site" evidence="12 14">
    <location>
        <position position="158"/>
    </location>
    <ligand>
        <name>Zn(2+)</name>
        <dbReference type="ChEBI" id="CHEBI:29105"/>
        <note>catalytic</note>
    </ligand>
</feature>
<dbReference type="GO" id="GO:0004222">
    <property type="term" value="F:metalloendopeptidase activity"/>
    <property type="evidence" value="ECO:0007669"/>
    <property type="project" value="UniProtKB-UniRule"/>
</dbReference>
<dbReference type="PROSITE" id="PS50026">
    <property type="entry name" value="EGF_3"/>
    <property type="match status" value="1"/>
</dbReference>
<feature type="domain" description="Peptidase M12A" evidence="18">
    <location>
        <begin position="53"/>
        <end position="252"/>
    </location>
</feature>
<feature type="domain" description="CUB" evidence="16">
    <location>
        <begin position="526"/>
        <end position="646"/>
    </location>
</feature>
<dbReference type="Pfam" id="PF00431">
    <property type="entry name" value="CUB"/>
    <property type="match status" value="5"/>
</dbReference>
<keyword evidence="15" id="KW-0732">Signal</keyword>
<accession>A0A7M5UP95</accession>
<evidence type="ECO:0000313" key="19">
    <source>
        <dbReference type="EnsemblMetazoa" id="CLYHEMP000388.1"/>
    </source>
</evidence>
<keyword evidence="5 12" id="KW-0479">Metal-binding</keyword>
<feature type="binding site" evidence="12 14">
    <location>
        <position position="152"/>
    </location>
    <ligand>
        <name>Zn(2+)</name>
        <dbReference type="ChEBI" id="CHEBI:29105"/>
        <note>catalytic</note>
    </ligand>
</feature>
<comment type="subcellular location">
    <subcellularLocation>
        <location evidence="1">Secreted</location>
    </subcellularLocation>
</comment>
<dbReference type="PRINTS" id="PR00480">
    <property type="entry name" value="ASTACIN"/>
</dbReference>
<keyword evidence="2" id="KW-0964">Secreted</keyword>
<dbReference type="PROSITE" id="PS51864">
    <property type="entry name" value="ASTACIN"/>
    <property type="match status" value="1"/>
</dbReference>
<dbReference type="Pfam" id="PF14670">
    <property type="entry name" value="FXa_inhibition"/>
    <property type="match status" value="2"/>
</dbReference>
<evidence type="ECO:0000256" key="3">
    <source>
        <dbReference type="ARBA" id="ARBA00022536"/>
    </source>
</evidence>
<evidence type="ECO:0000256" key="13">
    <source>
        <dbReference type="PROSITE-ProRule" id="PRU00076"/>
    </source>
</evidence>
<dbReference type="InterPro" id="IPR000859">
    <property type="entry name" value="CUB_dom"/>
</dbReference>
<evidence type="ECO:0000256" key="8">
    <source>
        <dbReference type="ARBA" id="ARBA00022833"/>
    </source>
</evidence>
<evidence type="ECO:0000256" key="6">
    <source>
        <dbReference type="ARBA" id="ARBA00022737"/>
    </source>
</evidence>
<dbReference type="Proteomes" id="UP000594262">
    <property type="component" value="Unplaced"/>
</dbReference>
<dbReference type="EnsemblMetazoa" id="CLYHEMT000388.1">
    <property type="protein sequence ID" value="CLYHEMP000388.1"/>
    <property type="gene ID" value="CLYHEMG000388"/>
</dbReference>
<proteinExistence type="predicted"/>
<feature type="active site" evidence="11 14">
    <location>
        <position position="149"/>
    </location>
</feature>
<dbReference type="InterPro" id="IPR006026">
    <property type="entry name" value="Peptidase_Metallo"/>
</dbReference>
<evidence type="ECO:0000256" key="12">
    <source>
        <dbReference type="PIRSR" id="PIRSR001199-2"/>
    </source>
</evidence>
<organism evidence="19 20">
    <name type="scientific">Clytia hemisphaerica</name>
    <dbReference type="NCBI Taxonomy" id="252671"/>
    <lineage>
        <taxon>Eukaryota</taxon>
        <taxon>Metazoa</taxon>
        <taxon>Cnidaria</taxon>
        <taxon>Hydrozoa</taxon>
        <taxon>Hydroidolina</taxon>
        <taxon>Leptothecata</taxon>
        <taxon>Obeliida</taxon>
        <taxon>Clytiidae</taxon>
        <taxon>Clytia</taxon>
    </lineage>
</organism>
<dbReference type="InterPro" id="IPR035914">
    <property type="entry name" value="Sperma_CUB_dom_sf"/>
</dbReference>
<dbReference type="GO" id="GO:0008270">
    <property type="term" value="F:zinc ion binding"/>
    <property type="evidence" value="ECO:0007669"/>
    <property type="project" value="UniProtKB-UniRule"/>
</dbReference>
<dbReference type="OrthoDB" id="431034at2759"/>
<feature type="signal peptide" evidence="15">
    <location>
        <begin position="1"/>
        <end position="26"/>
    </location>
</feature>
<feature type="domain" description="CUB" evidence="16">
    <location>
        <begin position="690"/>
        <end position="744"/>
    </location>
</feature>
<dbReference type="InterPro" id="IPR000742">
    <property type="entry name" value="EGF"/>
</dbReference>
<keyword evidence="9 14" id="KW-0482">Metalloprotease</keyword>
<dbReference type="SUPFAM" id="SSF49854">
    <property type="entry name" value="Spermadhesin, CUB domain"/>
    <property type="match status" value="5"/>
</dbReference>
<keyword evidence="4 14" id="KW-0645">Protease</keyword>
<feature type="binding site" evidence="12 14">
    <location>
        <position position="148"/>
    </location>
    <ligand>
        <name>Zn(2+)</name>
        <dbReference type="ChEBI" id="CHEBI:29105"/>
        <note>catalytic</note>
    </ligand>
</feature>
<dbReference type="GO" id="GO:0006508">
    <property type="term" value="P:proteolysis"/>
    <property type="evidence" value="ECO:0007669"/>
    <property type="project" value="UniProtKB-KW"/>
</dbReference>
<dbReference type="SMART" id="SM00181">
    <property type="entry name" value="EGF"/>
    <property type="match status" value="2"/>
</dbReference>
<reference evidence="19" key="1">
    <citation type="submission" date="2021-01" db="UniProtKB">
        <authorList>
            <consortium name="EnsemblMetazoa"/>
        </authorList>
    </citation>
    <scope>IDENTIFICATION</scope>
</reference>
<sequence>MYCWQIFLFLFLCFCFCFDSISPAQAVDRYHNPCKAGCKQKDIVKITTSRTKRAATNVKEKLWSNGIIPYTVSSNFTGNEQVTIRKAITHWESHTCIQFILKTQQSSYVHFQNQNNCGCSSFVGRVDENAGQGINLEAGCLTYGTVLHELGHVIGFWHEHMRSDSNKHLTIFRHNIQPHALKNFERKNSKEIDSLGVDYDLGSVMHYSMDMFTKNVGSFSFVPKQPFKGVIGQREQLSQKDKLQANLLYKCASCGKTLHQRTGEIQFPSQEMKYPSSKTSNPRSCEWRISLPHGQRLFLKFQNVKFASKSCDESYLLLHSINKRNSSSYKLKYCHTNPPPTHLKVRNNLMVLTIHDIGNQQSTFRMKYQDLCGGKLTTTSDIMESPNFPDNYSPGDYCEWKIEVPRGQRILFNFNVLKLKKSPDCKKDHVEIIDTHNAEILGHFCRLRQIGRSLLTSGSTAIVRFRSNSKKTRSGFSLQYSAEMNECLTGNGGCQHQCHDVISRHYCSCNHGYILQSDGRSCESDCKDQIIDLSPGHQYYLRSLNYPSNYPSRSNCRWKINALSSDSIVFQFQQIHLAGENNETCDSLSFVSTDDHGKEQVVQKLCGSHLTVKELTVAANHVIVHFESNNNQIPFMKRFLISVIADKNECLVDNGGCSHLCTNTPISYRCQCPFGFELSSDNHTCIFGSCTTTKYAHEGTVTSPGFPNKYFGGQNCVWNIFSVPGHRVQAKVEVKKKTFNALECPLMINGDGLCNGILMKNQTYITKDNQMRIVSKFQHRHPLFKITFRSICGGKLEAKRTWQYIHSHLEYNSRVKYGPNIDCHWTIKTKADNNVNKRVLIVFETFHIESEPCQFDFVEIFDGVGPKAPLIAKKCGGYLRGKRIHSTGDSLKIHFKTDSSIHKKGFRMKYKEINVRDISIKPKTTLSPIFDRRRDYFVFDLDEI</sequence>
<protein>
    <recommendedName>
        <fullName evidence="15">Metalloendopeptidase</fullName>
        <ecNumber evidence="15">3.4.24.-</ecNumber>
    </recommendedName>
</protein>
<comment type="caution">
    <text evidence="13">Lacks conserved residue(s) required for the propagation of feature annotation.</text>
</comment>
<dbReference type="GeneID" id="136806945"/>
<feature type="domain" description="CUB" evidence="16">
    <location>
        <begin position="254"/>
        <end position="371"/>
    </location>
</feature>
<dbReference type="InterPro" id="IPR000152">
    <property type="entry name" value="EGF-type_Asp/Asn_hydroxyl_site"/>
</dbReference>
<evidence type="ECO:0000259" key="18">
    <source>
        <dbReference type="PROSITE" id="PS51864"/>
    </source>
</evidence>
<dbReference type="Gene3D" id="2.60.120.290">
    <property type="entry name" value="Spermadhesin, CUB domain"/>
    <property type="match status" value="5"/>
</dbReference>
<evidence type="ECO:0000256" key="7">
    <source>
        <dbReference type="ARBA" id="ARBA00022801"/>
    </source>
</evidence>
<dbReference type="CDD" id="cd00054">
    <property type="entry name" value="EGF_CA"/>
    <property type="match status" value="1"/>
</dbReference>
<evidence type="ECO:0000313" key="20">
    <source>
        <dbReference type="Proteomes" id="UP000594262"/>
    </source>
</evidence>
<evidence type="ECO:0000256" key="2">
    <source>
        <dbReference type="ARBA" id="ARBA00022525"/>
    </source>
</evidence>
<dbReference type="RefSeq" id="XP_066919621.1">
    <property type="nucleotide sequence ID" value="XM_067063520.1"/>
</dbReference>
<feature type="domain" description="CUB" evidence="16">
    <location>
        <begin position="792"/>
        <end position="913"/>
    </location>
</feature>
<dbReference type="PROSITE" id="PS01186">
    <property type="entry name" value="EGF_2"/>
    <property type="match status" value="2"/>
</dbReference>
<dbReference type="AlphaFoldDB" id="A0A7M5UP95"/>
<dbReference type="FunFam" id="2.10.25.10:FF:000240">
    <property type="entry name" value="Vitamin K-dependent protein S"/>
    <property type="match status" value="1"/>
</dbReference>
<feature type="domain" description="CUB" evidence="16">
    <location>
        <begin position="372"/>
        <end position="483"/>
    </location>
</feature>
<keyword evidence="7 14" id="KW-0378">Hydrolase</keyword>
<evidence type="ECO:0000256" key="14">
    <source>
        <dbReference type="PROSITE-ProRule" id="PRU01211"/>
    </source>
</evidence>
<feature type="disulfide bond" evidence="14">
    <location>
        <begin position="96"/>
        <end position="251"/>
    </location>
</feature>
<dbReference type="Gene3D" id="2.10.25.10">
    <property type="entry name" value="Laminin"/>
    <property type="match status" value="2"/>
</dbReference>
<dbReference type="SUPFAM" id="SSF55486">
    <property type="entry name" value="Metalloproteases ('zincins'), catalytic domain"/>
    <property type="match status" value="1"/>
</dbReference>
<keyword evidence="3 13" id="KW-0245">EGF-like domain</keyword>
<dbReference type="Gene3D" id="3.40.390.10">
    <property type="entry name" value="Collagenase (Catalytic Domain)"/>
    <property type="match status" value="1"/>
</dbReference>
<dbReference type="EC" id="3.4.24.-" evidence="15"/>
<dbReference type="GO" id="GO:0005615">
    <property type="term" value="C:extracellular space"/>
    <property type="evidence" value="ECO:0007669"/>
    <property type="project" value="TreeGrafter"/>
</dbReference>
<feature type="chain" id="PRO_5029933509" description="Metalloendopeptidase" evidence="15">
    <location>
        <begin position="27"/>
        <end position="944"/>
    </location>
</feature>
<dbReference type="PIRSF" id="PIRSF001199">
    <property type="entry name" value="BMP_1/tolloid-like"/>
    <property type="match status" value="1"/>
</dbReference>
<dbReference type="InterPro" id="IPR024079">
    <property type="entry name" value="MetalloPept_cat_dom_sf"/>
</dbReference>
<dbReference type="InterPro" id="IPR001506">
    <property type="entry name" value="Peptidase_M12A"/>
</dbReference>
<dbReference type="PANTHER" id="PTHR24255">
    <property type="entry name" value="COMPLEMENT COMPONENT 1, S SUBCOMPONENT-RELATED"/>
    <property type="match status" value="1"/>
</dbReference>
<evidence type="ECO:0000256" key="10">
    <source>
        <dbReference type="ARBA" id="ARBA00023157"/>
    </source>
</evidence>
<dbReference type="SMART" id="SM00235">
    <property type="entry name" value="ZnMc"/>
    <property type="match status" value="1"/>
</dbReference>
<evidence type="ECO:0000259" key="16">
    <source>
        <dbReference type="PROSITE" id="PS01180"/>
    </source>
</evidence>
<evidence type="ECO:0000256" key="1">
    <source>
        <dbReference type="ARBA" id="ARBA00004613"/>
    </source>
</evidence>
<dbReference type="SMART" id="SM00179">
    <property type="entry name" value="EGF_CA"/>
    <property type="match status" value="2"/>
</dbReference>
<dbReference type="SUPFAM" id="SSF57196">
    <property type="entry name" value="EGF/Laminin"/>
    <property type="match status" value="2"/>
</dbReference>
<dbReference type="Pfam" id="PF01400">
    <property type="entry name" value="Astacin"/>
    <property type="match status" value="1"/>
</dbReference>
<dbReference type="PROSITE" id="PS00010">
    <property type="entry name" value="ASX_HYDROXYL"/>
    <property type="match status" value="1"/>
</dbReference>
<keyword evidence="6" id="KW-0677">Repeat</keyword>
<evidence type="ECO:0000256" key="5">
    <source>
        <dbReference type="ARBA" id="ARBA00022723"/>
    </source>
</evidence>
<dbReference type="PANTHER" id="PTHR24255:SF27">
    <property type="entry name" value="HAPTOGLOBIN-RELATED PROTEIN"/>
    <property type="match status" value="1"/>
</dbReference>
<dbReference type="CDD" id="cd00041">
    <property type="entry name" value="CUB"/>
    <property type="match status" value="4"/>
</dbReference>
<dbReference type="GO" id="GO:0004252">
    <property type="term" value="F:serine-type endopeptidase activity"/>
    <property type="evidence" value="ECO:0007669"/>
    <property type="project" value="TreeGrafter"/>
</dbReference>
<keyword evidence="20" id="KW-1185">Reference proteome</keyword>
<evidence type="ECO:0000256" key="11">
    <source>
        <dbReference type="PIRSR" id="PIRSR001199-1"/>
    </source>
</evidence>
<dbReference type="SMART" id="SM00042">
    <property type="entry name" value="CUB"/>
    <property type="match status" value="5"/>
</dbReference>
<feature type="domain" description="EGF-like" evidence="17">
    <location>
        <begin position="646"/>
        <end position="686"/>
    </location>
</feature>
<evidence type="ECO:0000256" key="9">
    <source>
        <dbReference type="ARBA" id="ARBA00023049"/>
    </source>
</evidence>
<name>A0A7M5UP95_9CNID</name>